<dbReference type="Gene3D" id="3.40.1360.10">
    <property type="match status" value="1"/>
</dbReference>
<organism evidence="2 3">
    <name type="scientific">Blautia faecicola</name>
    <dbReference type="NCBI Taxonomy" id="2509240"/>
    <lineage>
        <taxon>Bacteria</taxon>
        <taxon>Bacillati</taxon>
        <taxon>Bacillota</taxon>
        <taxon>Clostridia</taxon>
        <taxon>Lachnospirales</taxon>
        <taxon>Lachnospiraceae</taxon>
        <taxon>Blautia</taxon>
    </lineage>
</organism>
<sequence length="364" mass="41245">MKKSEIIEGGRNMKFYNVEGGKYRYGVCPRCKEEARTMVLDVNTGVFTCMACGFLGSTKRQTDIQKYLPADSKIHELNAAVGKIFTETLYTKYGNTALEYLKKRGITDEIIWRFGLGYASNGKHARVELEKMGFSEEELIASGIFKRNEDGSLWFRFSGRVMFEIRDVKGRVIGFSGRVMDGGEPKYKNSPETEFFRKRNNLYGFDQAIHSEKKYIILCEGQMDVIAMHQAGFTNAVATLGTALTEVQVRMIRNFTKCVVLLYDGDQAGEKATKKAIELFQNTGVEVFIANTAPCKDPDEFLKTYGKDAIRKKIKAAITDLEYMVQLAVNEDGAPDYNEISNILLKNYEPEKLKKLVEKKRNGQ</sequence>
<dbReference type="AlphaFoldDB" id="A0A4Q1RDE0"/>
<evidence type="ECO:0000313" key="3">
    <source>
        <dbReference type="Proteomes" id="UP000290106"/>
    </source>
</evidence>
<dbReference type="InterPro" id="IPR006171">
    <property type="entry name" value="TOPRIM_dom"/>
</dbReference>
<dbReference type="Gene3D" id="3.90.980.10">
    <property type="entry name" value="DNA primase, catalytic core, N-terminal domain"/>
    <property type="match status" value="1"/>
</dbReference>
<dbReference type="InterPro" id="IPR034151">
    <property type="entry name" value="TOPRIM_DnaG_bac"/>
</dbReference>
<dbReference type="InterPro" id="IPR037068">
    <property type="entry name" value="DNA_primase_core_N_sf"/>
</dbReference>
<keyword evidence="3" id="KW-1185">Reference proteome</keyword>
<dbReference type="InterPro" id="IPR050219">
    <property type="entry name" value="DnaG_primase"/>
</dbReference>
<dbReference type="PANTHER" id="PTHR30313">
    <property type="entry name" value="DNA PRIMASE"/>
    <property type="match status" value="1"/>
</dbReference>
<dbReference type="OrthoDB" id="9803773at2"/>
<dbReference type="SUPFAM" id="SSF56731">
    <property type="entry name" value="DNA primase core"/>
    <property type="match status" value="1"/>
</dbReference>
<dbReference type="EMBL" id="SDKC01000002">
    <property type="protein sequence ID" value="RXS72586.1"/>
    <property type="molecule type" value="Genomic_DNA"/>
</dbReference>
<evidence type="ECO:0000313" key="2">
    <source>
        <dbReference type="EMBL" id="RXS72586.1"/>
    </source>
</evidence>
<reference evidence="2 3" key="1">
    <citation type="submission" date="2019-01" db="EMBL/GenBank/DDBJ databases">
        <title>Blautia sp. nov. KGMB01111 isolated human feces.</title>
        <authorList>
            <person name="Park J.-E."/>
            <person name="Kim J.-S."/>
            <person name="Park S.-H."/>
        </authorList>
    </citation>
    <scope>NUCLEOTIDE SEQUENCE [LARGE SCALE GENOMIC DNA]</scope>
    <source>
        <strain evidence="2 3">KGMB01111</strain>
    </source>
</reference>
<comment type="caution">
    <text evidence="2">The sequence shown here is derived from an EMBL/GenBank/DDBJ whole genome shotgun (WGS) entry which is preliminary data.</text>
</comment>
<dbReference type="PROSITE" id="PS50880">
    <property type="entry name" value="TOPRIM"/>
    <property type="match status" value="1"/>
</dbReference>
<evidence type="ECO:0000259" key="1">
    <source>
        <dbReference type="PROSITE" id="PS50880"/>
    </source>
</evidence>
<feature type="domain" description="Toprim" evidence="1">
    <location>
        <begin position="214"/>
        <end position="293"/>
    </location>
</feature>
<dbReference type="GO" id="GO:0006269">
    <property type="term" value="P:DNA replication, synthesis of primer"/>
    <property type="evidence" value="ECO:0007669"/>
    <property type="project" value="TreeGrafter"/>
</dbReference>
<dbReference type="PANTHER" id="PTHR30313:SF2">
    <property type="entry name" value="DNA PRIMASE"/>
    <property type="match status" value="1"/>
</dbReference>
<accession>A0A4Q1RDE0</accession>
<dbReference type="GO" id="GO:0005737">
    <property type="term" value="C:cytoplasm"/>
    <property type="evidence" value="ECO:0007669"/>
    <property type="project" value="TreeGrafter"/>
</dbReference>
<proteinExistence type="predicted"/>
<dbReference type="Proteomes" id="UP000290106">
    <property type="component" value="Unassembled WGS sequence"/>
</dbReference>
<protein>
    <submittedName>
        <fullName evidence="2">Toprim domain-containing protein</fullName>
    </submittedName>
</protein>
<dbReference type="SMART" id="SM00493">
    <property type="entry name" value="TOPRIM"/>
    <property type="match status" value="1"/>
</dbReference>
<dbReference type="Pfam" id="PF08275">
    <property type="entry name" value="DNAG_N"/>
    <property type="match status" value="1"/>
</dbReference>
<gene>
    <name evidence="2" type="ORF">ETP43_16540</name>
</gene>
<dbReference type="CDD" id="cd03364">
    <property type="entry name" value="TOPRIM_DnaG_primases"/>
    <property type="match status" value="1"/>
</dbReference>
<name>A0A4Q1RDE0_9FIRM</name>
<dbReference type="Pfam" id="PF13155">
    <property type="entry name" value="Toprim_2"/>
    <property type="match status" value="1"/>
</dbReference>
<dbReference type="InterPro" id="IPR013264">
    <property type="entry name" value="DNAG_N"/>
</dbReference>